<comment type="caution">
    <text evidence="2">The sequence shown here is derived from an EMBL/GenBank/DDBJ whole genome shotgun (WGS) entry which is preliminary data.</text>
</comment>
<accession>A0A2P5BLP8</accession>
<name>A0A2P5BLP8_PARAD</name>
<evidence type="ECO:0000313" key="2">
    <source>
        <dbReference type="EMBL" id="PON49684.1"/>
    </source>
</evidence>
<dbReference type="EMBL" id="JXTB01000256">
    <property type="protein sequence ID" value="PON49684.1"/>
    <property type="molecule type" value="Genomic_DNA"/>
</dbReference>
<dbReference type="Proteomes" id="UP000237105">
    <property type="component" value="Unassembled WGS sequence"/>
</dbReference>
<organism evidence="2 3">
    <name type="scientific">Parasponia andersonii</name>
    <name type="common">Sponia andersonii</name>
    <dbReference type="NCBI Taxonomy" id="3476"/>
    <lineage>
        <taxon>Eukaryota</taxon>
        <taxon>Viridiplantae</taxon>
        <taxon>Streptophyta</taxon>
        <taxon>Embryophyta</taxon>
        <taxon>Tracheophyta</taxon>
        <taxon>Spermatophyta</taxon>
        <taxon>Magnoliopsida</taxon>
        <taxon>eudicotyledons</taxon>
        <taxon>Gunneridae</taxon>
        <taxon>Pentapetalae</taxon>
        <taxon>rosids</taxon>
        <taxon>fabids</taxon>
        <taxon>Rosales</taxon>
        <taxon>Cannabaceae</taxon>
        <taxon>Parasponia</taxon>
    </lineage>
</organism>
<feature type="region of interest" description="Disordered" evidence="1">
    <location>
        <begin position="59"/>
        <end position="95"/>
    </location>
</feature>
<evidence type="ECO:0000256" key="1">
    <source>
        <dbReference type="SAM" id="MobiDB-lite"/>
    </source>
</evidence>
<evidence type="ECO:0000313" key="3">
    <source>
        <dbReference type="Proteomes" id="UP000237105"/>
    </source>
</evidence>
<feature type="compositionally biased region" description="Basic and acidic residues" evidence="1">
    <location>
        <begin position="65"/>
        <end position="81"/>
    </location>
</feature>
<dbReference type="AlphaFoldDB" id="A0A2P5BLP8"/>
<sequence>MLDIEGDDIRLSENVCEKANQGSDQTDHEPDKIDVLDEGISVPKKVHQFYFVKFWPHQESSSEFEMNHDEKKTRNRGEQRTKQSSNLQSHLVSLI</sequence>
<feature type="compositionally biased region" description="Polar residues" evidence="1">
    <location>
        <begin position="82"/>
        <end position="95"/>
    </location>
</feature>
<keyword evidence="3" id="KW-1185">Reference proteome</keyword>
<protein>
    <submittedName>
        <fullName evidence="2">Uncharacterized protein</fullName>
    </submittedName>
</protein>
<proteinExistence type="predicted"/>
<reference evidence="3" key="1">
    <citation type="submission" date="2016-06" db="EMBL/GenBank/DDBJ databases">
        <title>Parallel loss of symbiosis genes in relatives of nitrogen-fixing non-legume Parasponia.</title>
        <authorList>
            <person name="Van Velzen R."/>
            <person name="Holmer R."/>
            <person name="Bu F."/>
            <person name="Rutten L."/>
            <person name="Van Zeijl A."/>
            <person name="Liu W."/>
            <person name="Santuari L."/>
            <person name="Cao Q."/>
            <person name="Sharma T."/>
            <person name="Shen D."/>
            <person name="Roswanjaya Y."/>
            <person name="Wardhani T."/>
            <person name="Kalhor M.S."/>
            <person name="Jansen J."/>
            <person name="Van den Hoogen J."/>
            <person name="Gungor B."/>
            <person name="Hartog M."/>
            <person name="Hontelez J."/>
            <person name="Verver J."/>
            <person name="Yang W.-C."/>
            <person name="Schijlen E."/>
            <person name="Repin R."/>
            <person name="Schilthuizen M."/>
            <person name="Schranz E."/>
            <person name="Heidstra R."/>
            <person name="Miyata K."/>
            <person name="Fedorova E."/>
            <person name="Kohlen W."/>
            <person name="Bisseling T."/>
            <person name="Smit S."/>
            <person name="Geurts R."/>
        </authorList>
    </citation>
    <scope>NUCLEOTIDE SEQUENCE [LARGE SCALE GENOMIC DNA]</scope>
    <source>
        <strain evidence="3">cv. WU1-14</strain>
    </source>
</reference>
<gene>
    <name evidence="2" type="ORF">PanWU01x14_228480</name>
</gene>